<evidence type="ECO:0000313" key="8">
    <source>
        <dbReference type="EMBL" id="WNQ13739.1"/>
    </source>
</evidence>
<evidence type="ECO:0000259" key="7">
    <source>
        <dbReference type="Pfam" id="PF22692"/>
    </source>
</evidence>
<reference evidence="8 9" key="1">
    <citation type="submission" date="2022-02" db="EMBL/GenBank/DDBJ databases">
        <title>Paenibacillus sp. MBLB1776 Whole Genome Shotgun Sequencing.</title>
        <authorList>
            <person name="Hwang C.Y."/>
            <person name="Cho E.-S."/>
            <person name="Seo M.-J."/>
        </authorList>
    </citation>
    <scope>NUCLEOTIDE SEQUENCE [LARGE SCALE GENOMIC DNA]</scope>
    <source>
        <strain evidence="8 9">MBLB1776</strain>
    </source>
</reference>
<gene>
    <name evidence="8" type="ORF">MJA45_12190</name>
</gene>
<dbReference type="InterPro" id="IPR037925">
    <property type="entry name" value="FlgE/F/G-like"/>
</dbReference>
<accession>A0AA96RJX0</accession>
<feature type="domain" description="Flagellar basal body rod protein N-terminal" evidence="5">
    <location>
        <begin position="5"/>
        <end position="35"/>
    </location>
</feature>
<dbReference type="InterPro" id="IPR053967">
    <property type="entry name" value="LlgE_F_G-like_D1"/>
</dbReference>
<evidence type="ECO:0000256" key="2">
    <source>
        <dbReference type="ARBA" id="ARBA00009677"/>
    </source>
</evidence>
<dbReference type="GO" id="GO:0009424">
    <property type="term" value="C:bacterial-type flagellum hook"/>
    <property type="evidence" value="ECO:0007669"/>
    <property type="project" value="TreeGrafter"/>
</dbReference>
<keyword evidence="3 4" id="KW-0975">Bacterial flagellum</keyword>
<keyword evidence="8" id="KW-0282">Flagellum</keyword>
<evidence type="ECO:0000256" key="1">
    <source>
        <dbReference type="ARBA" id="ARBA00004117"/>
    </source>
</evidence>
<dbReference type="PANTHER" id="PTHR30435:SF1">
    <property type="entry name" value="FLAGELLAR HOOK PROTEIN FLGE"/>
    <property type="match status" value="1"/>
</dbReference>
<dbReference type="EMBL" id="CP130318">
    <property type="protein sequence ID" value="WNQ13739.1"/>
    <property type="molecule type" value="Genomic_DNA"/>
</dbReference>
<proteinExistence type="inferred from homology"/>
<dbReference type="PANTHER" id="PTHR30435">
    <property type="entry name" value="FLAGELLAR PROTEIN"/>
    <property type="match status" value="1"/>
</dbReference>
<dbReference type="Proteomes" id="UP001305702">
    <property type="component" value="Chromosome"/>
</dbReference>
<comment type="similarity">
    <text evidence="2 4">Belongs to the flagella basal body rod proteins family.</text>
</comment>
<feature type="domain" description="Flagellar basal-body/hook protein C-terminal" evidence="6">
    <location>
        <begin position="230"/>
        <end position="272"/>
    </location>
</feature>
<evidence type="ECO:0000259" key="6">
    <source>
        <dbReference type="Pfam" id="PF06429"/>
    </source>
</evidence>
<evidence type="ECO:0000256" key="3">
    <source>
        <dbReference type="ARBA" id="ARBA00023143"/>
    </source>
</evidence>
<name>A0AA96RJX0_9BACL</name>
<dbReference type="InterPro" id="IPR010930">
    <property type="entry name" value="Flg_bb/hook_C_dom"/>
</dbReference>
<organism evidence="8 9">
    <name type="scientific">Paenibacillus aurantius</name>
    <dbReference type="NCBI Taxonomy" id="2918900"/>
    <lineage>
        <taxon>Bacteria</taxon>
        <taxon>Bacillati</taxon>
        <taxon>Bacillota</taxon>
        <taxon>Bacilli</taxon>
        <taxon>Bacillales</taxon>
        <taxon>Paenibacillaceae</taxon>
        <taxon>Paenibacillus</taxon>
    </lineage>
</organism>
<dbReference type="GO" id="GO:0071978">
    <property type="term" value="P:bacterial-type flagellum-dependent swarming motility"/>
    <property type="evidence" value="ECO:0007669"/>
    <property type="project" value="TreeGrafter"/>
</dbReference>
<dbReference type="Pfam" id="PF22692">
    <property type="entry name" value="LlgE_F_G_D1"/>
    <property type="match status" value="1"/>
</dbReference>
<keyword evidence="8" id="KW-0966">Cell projection</keyword>
<protein>
    <recommendedName>
        <fullName evidence="4">Flagellar hook protein FlgE</fullName>
    </recommendedName>
</protein>
<dbReference type="Pfam" id="PF00460">
    <property type="entry name" value="Flg_bb_rod"/>
    <property type="match status" value="1"/>
</dbReference>
<keyword evidence="9" id="KW-1185">Reference proteome</keyword>
<feature type="domain" description="Flagellar hook protein FlgE/F/G-like D1" evidence="7">
    <location>
        <begin position="97"/>
        <end position="163"/>
    </location>
</feature>
<sequence length="276" mass="28169">MLRSLYSGVSGMRGFQTKLDVIGNNIANVNTVGFKAGRVNFKDILSQTTAGVTAPNGTTQGGVNAKQIGLGSAIGSIDTIHTPGSAMTTNVATDLRIDGDGFFAVKADMANGGDPFLTRDGNFKVDANGNLVTQDGLFVLDVGGAEINLAGVTSFSIASNGDIITSVGGAAPTVQTSIGIAKVTNPSGLEKVGGNLYRTTPNADAATAGGGQLTLYNANSSADGTGAIVTGQLEMSNVDLTSEFTEMIIAQRGFQANSRIITTSDEVLQEVVGLKR</sequence>
<dbReference type="KEGG" id="paun:MJA45_12190"/>
<comment type="subcellular location">
    <subcellularLocation>
        <location evidence="1 4">Bacterial flagellum basal body</location>
    </subcellularLocation>
</comment>
<dbReference type="InterPro" id="IPR020013">
    <property type="entry name" value="Flagellar_FlgE/F/G"/>
</dbReference>
<evidence type="ECO:0000256" key="4">
    <source>
        <dbReference type="RuleBase" id="RU362116"/>
    </source>
</evidence>
<dbReference type="SUPFAM" id="SSF117143">
    <property type="entry name" value="Flagellar hook protein flgE"/>
    <property type="match status" value="1"/>
</dbReference>
<dbReference type="NCBIfam" id="TIGR03506">
    <property type="entry name" value="FlgEFG_subfam"/>
    <property type="match status" value="2"/>
</dbReference>
<dbReference type="GO" id="GO:0009425">
    <property type="term" value="C:bacterial-type flagellum basal body"/>
    <property type="evidence" value="ECO:0007669"/>
    <property type="project" value="UniProtKB-SubCell"/>
</dbReference>
<keyword evidence="8" id="KW-0969">Cilium</keyword>
<dbReference type="RefSeq" id="WP_315607521.1">
    <property type="nucleotide sequence ID" value="NZ_CP130318.1"/>
</dbReference>
<dbReference type="Pfam" id="PF06429">
    <property type="entry name" value="Flg_bbr_C"/>
    <property type="match status" value="1"/>
</dbReference>
<evidence type="ECO:0000259" key="5">
    <source>
        <dbReference type="Pfam" id="PF00460"/>
    </source>
</evidence>
<dbReference type="GO" id="GO:0005829">
    <property type="term" value="C:cytosol"/>
    <property type="evidence" value="ECO:0007669"/>
    <property type="project" value="TreeGrafter"/>
</dbReference>
<evidence type="ECO:0000313" key="9">
    <source>
        <dbReference type="Proteomes" id="UP001305702"/>
    </source>
</evidence>
<comment type="function">
    <text evidence="4">A flexible structure which links the flagellar filament to the drive apparatus in the basal body.</text>
</comment>
<dbReference type="InterPro" id="IPR001444">
    <property type="entry name" value="Flag_bb_rod_N"/>
</dbReference>
<dbReference type="AlphaFoldDB" id="A0AA96RJX0"/>